<name>G4CFI7_9NEIS</name>
<protein>
    <submittedName>
        <fullName evidence="1">Uncharacterized protein</fullName>
    </submittedName>
</protein>
<proteinExistence type="predicted"/>
<sequence>MVSAAAVLGRPIGLGGLIPHAQRKCAQAANLVVRHGRGVETGRERLSAGGRLY</sequence>
<keyword evidence="2" id="KW-1185">Reference proteome</keyword>
<comment type="caution">
    <text evidence="1">The sequence shown here is derived from an EMBL/GenBank/DDBJ whole genome shotgun (WGS) entry which is preliminary data.</text>
</comment>
<gene>
    <name evidence="1" type="ORF">HMPREF9371_0376</name>
</gene>
<dbReference type="HOGENOM" id="CLU_3063856_0_0_4"/>
<organism evidence="1 2">
    <name type="scientific">Neisseria shayeganii 871</name>
    <dbReference type="NCBI Taxonomy" id="1032488"/>
    <lineage>
        <taxon>Bacteria</taxon>
        <taxon>Pseudomonadati</taxon>
        <taxon>Pseudomonadota</taxon>
        <taxon>Betaproteobacteria</taxon>
        <taxon>Neisseriales</taxon>
        <taxon>Neisseriaceae</taxon>
        <taxon>Neisseria</taxon>
    </lineage>
</organism>
<dbReference type="AlphaFoldDB" id="G4CFI7"/>
<dbReference type="EMBL" id="AGAY01000013">
    <property type="protein sequence ID" value="EGY53451.1"/>
    <property type="molecule type" value="Genomic_DNA"/>
</dbReference>
<accession>G4CFI7</accession>
<evidence type="ECO:0000313" key="2">
    <source>
        <dbReference type="Proteomes" id="UP000003019"/>
    </source>
</evidence>
<dbReference type="Proteomes" id="UP000003019">
    <property type="component" value="Unassembled WGS sequence"/>
</dbReference>
<reference evidence="1 2" key="1">
    <citation type="submission" date="2011-05" db="EMBL/GenBank/DDBJ databases">
        <authorList>
            <person name="Muzny D."/>
            <person name="Qin X."/>
            <person name="Deng J."/>
            <person name="Jiang H."/>
            <person name="Liu Y."/>
            <person name="Qu J."/>
            <person name="Song X.-Z."/>
            <person name="Zhang L."/>
            <person name="Thornton R."/>
            <person name="Coyle M."/>
            <person name="Francisco L."/>
            <person name="Jackson L."/>
            <person name="Javaid M."/>
            <person name="Korchina V."/>
            <person name="Kovar C."/>
            <person name="Mata R."/>
            <person name="Mathew T."/>
            <person name="Ngo R."/>
            <person name="Nguyen L."/>
            <person name="Nguyen N."/>
            <person name="Okwuonu G."/>
            <person name="Ongeri F."/>
            <person name="Pham C."/>
            <person name="Simmons D."/>
            <person name="Wilczek-Boney K."/>
            <person name="Hale W."/>
            <person name="Jakkamsetti A."/>
            <person name="Pham P."/>
            <person name="Ruth R."/>
            <person name="San Lucas F."/>
            <person name="Warren J."/>
            <person name="Zhang J."/>
            <person name="Zhao Z."/>
            <person name="Zhou C."/>
            <person name="Zhu D."/>
            <person name="Lee S."/>
            <person name="Bess C."/>
            <person name="Blankenburg K."/>
            <person name="Forbes L."/>
            <person name="Fu Q."/>
            <person name="Gubbala S."/>
            <person name="Hirani K."/>
            <person name="Jayaseelan J.C."/>
            <person name="Lara F."/>
            <person name="Munidasa M."/>
            <person name="Palculict T."/>
            <person name="Patil S."/>
            <person name="Pu L.-L."/>
            <person name="Saada N."/>
            <person name="Tang L."/>
            <person name="Weissenberger G."/>
            <person name="Zhu Y."/>
            <person name="Hemphill L."/>
            <person name="Shang Y."/>
            <person name="Youmans B."/>
            <person name="Ayvaz T."/>
            <person name="Ross M."/>
            <person name="Santibanez J."/>
            <person name="Aqrawi P."/>
            <person name="Gross S."/>
            <person name="Joshi V."/>
            <person name="Fowler G."/>
            <person name="Nazareth L."/>
            <person name="Reid J."/>
            <person name="Worley K."/>
            <person name="Petrosino J."/>
            <person name="Highlander S."/>
            <person name="Gibbs R."/>
        </authorList>
    </citation>
    <scope>NUCLEOTIDE SEQUENCE [LARGE SCALE GENOMIC DNA]</scope>
    <source>
        <strain evidence="1 2">871</strain>
    </source>
</reference>
<evidence type="ECO:0000313" key="1">
    <source>
        <dbReference type="EMBL" id="EGY53451.1"/>
    </source>
</evidence>